<protein>
    <submittedName>
        <fullName evidence="1">Uncharacterized protein</fullName>
    </submittedName>
</protein>
<dbReference type="Proteomes" id="UP001056120">
    <property type="component" value="Linkage Group LG14"/>
</dbReference>
<comment type="caution">
    <text evidence="1">The sequence shown here is derived from an EMBL/GenBank/DDBJ whole genome shotgun (WGS) entry which is preliminary data.</text>
</comment>
<organism evidence="1 2">
    <name type="scientific">Smallanthus sonchifolius</name>
    <dbReference type="NCBI Taxonomy" id="185202"/>
    <lineage>
        <taxon>Eukaryota</taxon>
        <taxon>Viridiplantae</taxon>
        <taxon>Streptophyta</taxon>
        <taxon>Embryophyta</taxon>
        <taxon>Tracheophyta</taxon>
        <taxon>Spermatophyta</taxon>
        <taxon>Magnoliopsida</taxon>
        <taxon>eudicotyledons</taxon>
        <taxon>Gunneridae</taxon>
        <taxon>Pentapetalae</taxon>
        <taxon>asterids</taxon>
        <taxon>campanulids</taxon>
        <taxon>Asterales</taxon>
        <taxon>Asteraceae</taxon>
        <taxon>Asteroideae</taxon>
        <taxon>Heliantheae alliance</taxon>
        <taxon>Millerieae</taxon>
        <taxon>Smallanthus</taxon>
    </lineage>
</organism>
<gene>
    <name evidence="1" type="ORF">L1987_43417</name>
</gene>
<proteinExistence type="predicted"/>
<evidence type="ECO:0000313" key="1">
    <source>
        <dbReference type="EMBL" id="KAI3784319.1"/>
    </source>
</evidence>
<keyword evidence="2" id="KW-1185">Reference proteome</keyword>
<sequence length="92" mass="10614">MVNDPIKTELYRNGYSHRIQAIERNLADEKHISEEKELIIDVDAKNYGKCTLFFVDIESKDIKNINGSEAFSINSRVSKDQIVKTERLPNSE</sequence>
<evidence type="ECO:0000313" key="2">
    <source>
        <dbReference type="Proteomes" id="UP001056120"/>
    </source>
</evidence>
<reference evidence="2" key="1">
    <citation type="journal article" date="2022" name="Mol. Ecol. Resour.">
        <title>The genomes of chicory, endive, great burdock and yacon provide insights into Asteraceae palaeo-polyploidization history and plant inulin production.</title>
        <authorList>
            <person name="Fan W."/>
            <person name="Wang S."/>
            <person name="Wang H."/>
            <person name="Wang A."/>
            <person name="Jiang F."/>
            <person name="Liu H."/>
            <person name="Zhao H."/>
            <person name="Xu D."/>
            <person name="Zhang Y."/>
        </authorList>
    </citation>
    <scope>NUCLEOTIDE SEQUENCE [LARGE SCALE GENOMIC DNA]</scope>
    <source>
        <strain evidence="2">cv. Yunnan</strain>
    </source>
</reference>
<reference evidence="1 2" key="2">
    <citation type="journal article" date="2022" name="Mol. Ecol. Resour.">
        <title>The genomes of chicory, endive, great burdock and yacon provide insights into Asteraceae paleo-polyploidization history and plant inulin production.</title>
        <authorList>
            <person name="Fan W."/>
            <person name="Wang S."/>
            <person name="Wang H."/>
            <person name="Wang A."/>
            <person name="Jiang F."/>
            <person name="Liu H."/>
            <person name="Zhao H."/>
            <person name="Xu D."/>
            <person name="Zhang Y."/>
        </authorList>
    </citation>
    <scope>NUCLEOTIDE SEQUENCE [LARGE SCALE GENOMIC DNA]</scope>
    <source>
        <strain evidence="2">cv. Yunnan</strain>
        <tissue evidence="1">Leaves</tissue>
    </source>
</reference>
<accession>A0ACB9GLF4</accession>
<dbReference type="EMBL" id="CM042031">
    <property type="protein sequence ID" value="KAI3784319.1"/>
    <property type="molecule type" value="Genomic_DNA"/>
</dbReference>
<name>A0ACB9GLF4_9ASTR</name>